<organism evidence="12 13">
    <name type="scientific">Apatococcus lobatus</name>
    <dbReference type="NCBI Taxonomy" id="904363"/>
    <lineage>
        <taxon>Eukaryota</taxon>
        <taxon>Viridiplantae</taxon>
        <taxon>Chlorophyta</taxon>
        <taxon>core chlorophytes</taxon>
        <taxon>Trebouxiophyceae</taxon>
        <taxon>Chlorellales</taxon>
        <taxon>Chlorellaceae</taxon>
        <taxon>Apatococcus</taxon>
    </lineage>
</organism>
<feature type="binding site" evidence="7">
    <location>
        <position position="259"/>
    </location>
    <ligand>
        <name>Mg(2+)</name>
        <dbReference type="ChEBI" id="CHEBI:18420"/>
        <label>1</label>
    </ligand>
</feature>
<dbReference type="NCBIfam" id="TIGR00633">
    <property type="entry name" value="xth"/>
    <property type="match status" value="1"/>
</dbReference>
<feature type="site" description="Interaction with DNA substrate" evidence="8">
    <location>
        <position position="259"/>
    </location>
</feature>
<feature type="binding site" evidence="7">
    <location>
        <position position="7"/>
    </location>
    <ligand>
        <name>Mg(2+)</name>
        <dbReference type="ChEBI" id="CHEBI:18420"/>
        <label>1</label>
    </ligand>
</feature>
<feature type="binding site" evidence="7">
    <location>
        <position position="41"/>
    </location>
    <ligand>
        <name>Mg(2+)</name>
        <dbReference type="ChEBI" id="CHEBI:18420"/>
        <label>1</label>
    </ligand>
</feature>
<evidence type="ECO:0000313" key="12">
    <source>
        <dbReference type="EMBL" id="KAK9843246.1"/>
    </source>
</evidence>
<keyword evidence="9" id="KW-0234">DNA repair</keyword>
<keyword evidence="7" id="KW-0464">Manganese</keyword>
<evidence type="ECO:0000256" key="4">
    <source>
        <dbReference type="ARBA" id="ARBA00022801"/>
    </source>
</evidence>
<reference evidence="12 13" key="1">
    <citation type="journal article" date="2024" name="Nat. Commun.">
        <title>Phylogenomics reveals the evolutionary origins of lichenization in chlorophyte algae.</title>
        <authorList>
            <person name="Puginier C."/>
            <person name="Libourel C."/>
            <person name="Otte J."/>
            <person name="Skaloud P."/>
            <person name="Haon M."/>
            <person name="Grisel S."/>
            <person name="Petersen M."/>
            <person name="Berrin J.G."/>
            <person name="Delaux P.M."/>
            <person name="Dal Grande F."/>
            <person name="Keller J."/>
        </authorList>
    </citation>
    <scope>NUCLEOTIDE SEQUENCE [LARGE SCALE GENOMIC DNA]</scope>
    <source>
        <strain evidence="12 13">SAG 2145</strain>
    </source>
</reference>
<dbReference type="InterPro" id="IPR020848">
    <property type="entry name" value="AP_endonuclease_F1_CS"/>
</dbReference>
<dbReference type="InterPro" id="IPR005135">
    <property type="entry name" value="Endo/exonuclease/phosphatase"/>
</dbReference>
<feature type="domain" description="Endonuclease/exonuclease/phosphatase" evidence="11">
    <location>
        <begin position="5"/>
        <end position="259"/>
    </location>
</feature>
<evidence type="ECO:0000259" key="11">
    <source>
        <dbReference type="Pfam" id="PF03372"/>
    </source>
</evidence>
<evidence type="ECO:0000256" key="3">
    <source>
        <dbReference type="ARBA" id="ARBA00022723"/>
    </source>
</evidence>
<keyword evidence="13" id="KW-1185">Reference proteome</keyword>
<dbReference type="PROSITE" id="PS00726">
    <property type="entry name" value="AP_NUCLEASE_F1_1"/>
    <property type="match status" value="1"/>
</dbReference>
<name>A0AAW1SBP1_9CHLO</name>
<dbReference type="GO" id="GO:0008081">
    <property type="term" value="F:phosphoric diester hydrolase activity"/>
    <property type="evidence" value="ECO:0007669"/>
    <property type="project" value="TreeGrafter"/>
</dbReference>
<keyword evidence="4" id="KW-0378">Hydrolase</keyword>
<evidence type="ECO:0000256" key="8">
    <source>
        <dbReference type="PIRSR" id="PIRSR604808-3"/>
    </source>
</evidence>
<comment type="cofactor">
    <cofactor evidence="1">
        <name>Mn(2+)</name>
        <dbReference type="ChEBI" id="CHEBI:29035"/>
    </cofactor>
</comment>
<evidence type="ECO:0000256" key="7">
    <source>
        <dbReference type="PIRSR" id="PIRSR604808-2"/>
    </source>
</evidence>
<dbReference type="GO" id="GO:0005634">
    <property type="term" value="C:nucleus"/>
    <property type="evidence" value="ECO:0007669"/>
    <property type="project" value="TreeGrafter"/>
</dbReference>
<dbReference type="Pfam" id="PF03372">
    <property type="entry name" value="Exo_endo_phos"/>
    <property type="match status" value="1"/>
</dbReference>
<dbReference type="PROSITE" id="PS00728">
    <property type="entry name" value="AP_NUCLEASE_F1_3"/>
    <property type="match status" value="1"/>
</dbReference>
<sequence length="438" mass="47321">MKILVWNINSLLPTVRNMELKHGSIEGFFGAYGADIVCLQEAKVPEAKLTKEIACIQGFESFWAHSREKLGYSGVVTFAATGMSPVRAEADCLGSGESDIDREGRVVLTDHEAFVLINIYAPNAGGRTEGPRFELKLRFFQALQAKCESLRAAGREVIIVGDLNIAASPKDVHPKFSYEAIYTAEEQGALQTLLTDLTDVWRLRHPEEASTFTVWEERTSARAFNEGVRIDYALCSPGLLDKVSSCEVLGDLPPKWSDHAALMLELKDIPAIKPHKPCTLSSAKRFHTGQRSVATLFGAKRPAPPCSTPKQPEGASKQPSPPGSKEAAQELSQASHPAEGTSRPGQMQSSPSIAAMRADDYSPDVDAFIRPSSSQQLAALPEQQVSTAETETKSSSGDDKPVLNMVAGPATADACASSEPSATGGKRQKTMQSFFRRA</sequence>
<dbReference type="PROSITE" id="PS51435">
    <property type="entry name" value="AP_NUCLEASE_F1_4"/>
    <property type="match status" value="1"/>
</dbReference>
<feature type="active site" description="Proton acceptor" evidence="6">
    <location>
        <position position="259"/>
    </location>
</feature>
<feature type="site" description="Transition state stabilizer" evidence="8">
    <location>
        <position position="164"/>
    </location>
</feature>
<proteinExistence type="inferred from homology"/>
<feature type="binding site" evidence="7">
    <location>
        <position position="162"/>
    </location>
    <ligand>
        <name>Mg(2+)</name>
        <dbReference type="ChEBI" id="CHEBI:18420"/>
        <label>1</label>
    </ligand>
</feature>
<dbReference type="SUPFAM" id="SSF56219">
    <property type="entry name" value="DNase I-like"/>
    <property type="match status" value="1"/>
</dbReference>
<feature type="active site" description="Proton donor/acceptor" evidence="6">
    <location>
        <position position="162"/>
    </location>
</feature>
<dbReference type="GO" id="GO:0008311">
    <property type="term" value="F:double-stranded DNA 3'-5' DNA exonuclease activity"/>
    <property type="evidence" value="ECO:0007669"/>
    <property type="project" value="TreeGrafter"/>
</dbReference>
<evidence type="ECO:0000256" key="2">
    <source>
        <dbReference type="ARBA" id="ARBA00007092"/>
    </source>
</evidence>
<dbReference type="PANTHER" id="PTHR22748">
    <property type="entry name" value="AP ENDONUCLEASE"/>
    <property type="match status" value="1"/>
</dbReference>
<dbReference type="GO" id="GO:0003677">
    <property type="term" value="F:DNA binding"/>
    <property type="evidence" value="ECO:0007669"/>
    <property type="project" value="InterPro"/>
</dbReference>
<dbReference type="GO" id="GO:0046872">
    <property type="term" value="F:metal ion binding"/>
    <property type="evidence" value="ECO:0007669"/>
    <property type="project" value="UniProtKB-KW"/>
</dbReference>
<evidence type="ECO:0000256" key="5">
    <source>
        <dbReference type="ARBA" id="ARBA00022842"/>
    </source>
</evidence>
<dbReference type="EMBL" id="JALJOS010000002">
    <property type="protein sequence ID" value="KAK9843246.1"/>
    <property type="molecule type" value="Genomic_DNA"/>
</dbReference>
<gene>
    <name evidence="12" type="ORF">WJX74_009173</name>
</gene>
<protein>
    <recommendedName>
        <fullName evidence="9">DNA-(apurinic or apyrimidinic site) endonuclease</fullName>
        <ecNumber evidence="9">3.1.-.-</ecNumber>
    </recommendedName>
</protein>
<feature type="site" description="Important for catalytic activity" evidence="8">
    <location>
        <position position="231"/>
    </location>
</feature>
<keyword evidence="3 7" id="KW-0479">Metal-binding</keyword>
<feature type="binding site" evidence="7">
    <location>
        <position position="164"/>
    </location>
    <ligand>
        <name>Mg(2+)</name>
        <dbReference type="ChEBI" id="CHEBI:18420"/>
        <label>1</label>
    </ligand>
</feature>
<feature type="region of interest" description="Disordered" evidence="10">
    <location>
        <begin position="296"/>
        <end position="438"/>
    </location>
</feature>
<feature type="binding site" evidence="7">
    <location>
        <position position="258"/>
    </location>
    <ligand>
        <name>Mg(2+)</name>
        <dbReference type="ChEBI" id="CHEBI:18420"/>
        <label>1</label>
    </ligand>
</feature>
<dbReference type="InterPro" id="IPR036691">
    <property type="entry name" value="Endo/exonu/phosph_ase_sf"/>
</dbReference>
<evidence type="ECO:0000313" key="13">
    <source>
        <dbReference type="Proteomes" id="UP001438707"/>
    </source>
</evidence>
<dbReference type="InterPro" id="IPR004808">
    <property type="entry name" value="AP_endonuc_1"/>
</dbReference>
<evidence type="ECO:0000256" key="10">
    <source>
        <dbReference type="SAM" id="MobiDB-lite"/>
    </source>
</evidence>
<dbReference type="GO" id="GO:0006284">
    <property type="term" value="P:base-excision repair"/>
    <property type="evidence" value="ECO:0007669"/>
    <property type="project" value="TreeGrafter"/>
</dbReference>
<accession>A0AAW1SBP1</accession>
<dbReference type="EC" id="3.1.-.-" evidence="9"/>
<feature type="active site" evidence="6">
    <location>
        <position position="120"/>
    </location>
</feature>
<evidence type="ECO:0000256" key="9">
    <source>
        <dbReference type="RuleBase" id="RU362131"/>
    </source>
</evidence>
<dbReference type="InterPro" id="IPR020847">
    <property type="entry name" value="AP_endonuclease_F1_BS"/>
</dbReference>
<comment type="similarity">
    <text evidence="2 9">Belongs to the DNA repair enzymes AP/ExoA family.</text>
</comment>
<dbReference type="AlphaFoldDB" id="A0AAW1SBP1"/>
<feature type="compositionally biased region" description="Polar residues" evidence="10">
    <location>
        <begin position="371"/>
        <end position="389"/>
    </location>
</feature>
<dbReference type="Proteomes" id="UP001438707">
    <property type="component" value="Unassembled WGS sequence"/>
</dbReference>
<dbReference type="Gene3D" id="3.60.10.10">
    <property type="entry name" value="Endonuclease/exonuclease/phosphatase"/>
    <property type="match status" value="1"/>
</dbReference>
<evidence type="ECO:0000256" key="1">
    <source>
        <dbReference type="ARBA" id="ARBA00001936"/>
    </source>
</evidence>
<feature type="compositionally biased region" description="Polar residues" evidence="10">
    <location>
        <begin position="343"/>
        <end position="352"/>
    </location>
</feature>
<dbReference type="PANTHER" id="PTHR22748:SF4">
    <property type="entry name" value="DNA-(APURINIC OR APYRIMIDINIC SITE) ENDONUCLEASE 2"/>
    <property type="match status" value="1"/>
</dbReference>
<comment type="caution">
    <text evidence="12">The sequence shown here is derived from an EMBL/GenBank/DDBJ whole genome shotgun (WGS) entry which is preliminary data.</text>
</comment>
<feature type="compositionally biased region" description="Basic and acidic residues" evidence="10">
    <location>
        <begin position="390"/>
        <end position="401"/>
    </location>
</feature>
<evidence type="ECO:0000256" key="6">
    <source>
        <dbReference type="PIRSR" id="PIRSR604808-1"/>
    </source>
</evidence>
<comment type="cofactor">
    <cofactor evidence="7 9">
        <name>Mg(2+)</name>
        <dbReference type="ChEBI" id="CHEBI:18420"/>
    </cofactor>
    <cofactor evidence="7 9">
        <name>Mn(2+)</name>
        <dbReference type="ChEBI" id="CHEBI:29035"/>
    </cofactor>
    <text evidence="7 9">Probably binds two magnesium or manganese ions per subunit.</text>
</comment>
<keyword evidence="9" id="KW-0227">DNA damage</keyword>
<keyword evidence="5 7" id="KW-0460">Magnesium</keyword>
<dbReference type="GO" id="GO:0003906">
    <property type="term" value="F:DNA-(apurinic or apyrimidinic site) endonuclease activity"/>
    <property type="evidence" value="ECO:0007669"/>
    <property type="project" value="TreeGrafter"/>
</dbReference>